<dbReference type="AlphaFoldDB" id="A0A5E4U7B7"/>
<proteinExistence type="predicted"/>
<dbReference type="Gene3D" id="3.30.70.270">
    <property type="match status" value="1"/>
</dbReference>
<dbReference type="RefSeq" id="WP_191623331.1">
    <property type="nucleotide sequence ID" value="NZ_CABPRW010000003.1"/>
</dbReference>
<evidence type="ECO:0000259" key="1">
    <source>
        <dbReference type="Pfam" id="PF00990"/>
    </source>
</evidence>
<gene>
    <name evidence="2" type="ORF">PFI31113_01780</name>
</gene>
<dbReference type="InterPro" id="IPR029787">
    <property type="entry name" value="Nucleotide_cyclase"/>
</dbReference>
<protein>
    <submittedName>
        <fullName evidence="2">Diguanylate cyclase</fullName>
    </submittedName>
</protein>
<dbReference type="Pfam" id="PF00990">
    <property type="entry name" value="GGDEF"/>
    <property type="match status" value="1"/>
</dbReference>
<reference evidence="2 3" key="1">
    <citation type="submission" date="2019-08" db="EMBL/GenBank/DDBJ databases">
        <authorList>
            <person name="Peeters C."/>
        </authorList>
    </citation>
    <scope>NUCLEOTIDE SEQUENCE [LARGE SCALE GENOMIC DNA]</scope>
    <source>
        <strain evidence="2 3">LMG 31113</strain>
    </source>
</reference>
<dbReference type="InterPro" id="IPR000160">
    <property type="entry name" value="GGDEF_dom"/>
</dbReference>
<dbReference type="EMBL" id="CABPRW010000003">
    <property type="protein sequence ID" value="VVD94804.1"/>
    <property type="molecule type" value="Genomic_DNA"/>
</dbReference>
<dbReference type="InterPro" id="IPR043128">
    <property type="entry name" value="Rev_trsase/Diguanyl_cyclase"/>
</dbReference>
<evidence type="ECO:0000313" key="2">
    <source>
        <dbReference type="EMBL" id="VVD94804.1"/>
    </source>
</evidence>
<evidence type="ECO:0000313" key="3">
    <source>
        <dbReference type="Proteomes" id="UP000382577"/>
    </source>
</evidence>
<name>A0A5E4U7B7_9BURK</name>
<sequence>MNTGGVAGQDLMYRLLADLRARVAQAEAQMQTQTAQPLSLAECTVSIGLVPFSATFDTPQSWLQHADRALYRVKREGRDGMVVLDAEGAVKSAREGETGADAETAGAGLI</sequence>
<accession>A0A5E4U7B7</accession>
<feature type="domain" description="GGDEF" evidence="1">
    <location>
        <begin position="20"/>
        <end position="79"/>
    </location>
</feature>
<dbReference type="Proteomes" id="UP000382577">
    <property type="component" value="Unassembled WGS sequence"/>
</dbReference>
<organism evidence="2 3">
    <name type="scientific">Pandoraea fibrosis</name>
    <dbReference type="NCBI Taxonomy" id="1891094"/>
    <lineage>
        <taxon>Bacteria</taxon>
        <taxon>Pseudomonadati</taxon>
        <taxon>Pseudomonadota</taxon>
        <taxon>Betaproteobacteria</taxon>
        <taxon>Burkholderiales</taxon>
        <taxon>Burkholderiaceae</taxon>
        <taxon>Pandoraea</taxon>
    </lineage>
</organism>
<dbReference type="SUPFAM" id="SSF55073">
    <property type="entry name" value="Nucleotide cyclase"/>
    <property type="match status" value="1"/>
</dbReference>